<dbReference type="AlphaFoldDB" id="A0A9D7DWX5"/>
<comment type="caution">
    <text evidence="6">The sequence shown here is derived from an EMBL/GenBank/DDBJ whole genome shotgun (WGS) entry which is preliminary data.</text>
</comment>
<dbReference type="EMBL" id="JADJEV010000002">
    <property type="protein sequence ID" value="MBK6972358.1"/>
    <property type="molecule type" value="Genomic_DNA"/>
</dbReference>
<comment type="similarity">
    <text evidence="1">Belongs to the HipA Ser/Thr kinase family.</text>
</comment>
<dbReference type="InterPro" id="IPR012893">
    <property type="entry name" value="HipA-like_C"/>
</dbReference>
<sequence>MAGRPSSRRSLGVWMNGELVGTWTFATAAGHSFSYAPSWLTHPQGRSLSLSLPIAQGPAPFTGHIVEAWFDNLLPDSPGIRKRLASKFGAESTHAFQLLEKIGRDCVGAIQLLPSDSPPPDVRRVDAEPLGEAQIERILDDAVSNRSIGVPIEDELRISIAGAQEKTALLRHGDQWCRPRGATPTTHILKLPMGEVGGMRADFSTSVENEWLCAQLLRGYGLPVADCSIATFGRHKVLVVTRFDRGFLDGWWARLPQEDFCQAMGLPPERKYEEHGGPGISTILDTLRGSEHAEADRRNFLAAQLLFWMLAAPDGHAKNFSLFSGPRGRYRATPLYDVMSAWPAIGKGVRQFQWQKVKLAMALHAKNAHYRIAEIQRRHWNEVARANALGTDFEAVIGQVVGMTPAVIESAAALLPAGFPAAVSERIFAGLKAQAIRLDAGA</sequence>
<dbReference type="Proteomes" id="UP000807785">
    <property type="component" value="Unassembled WGS sequence"/>
</dbReference>
<evidence type="ECO:0000256" key="3">
    <source>
        <dbReference type="ARBA" id="ARBA00022777"/>
    </source>
</evidence>
<organism evidence="6 7">
    <name type="scientific">Candidatus Methylophosphatis roskildensis</name>
    <dbReference type="NCBI Taxonomy" id="2899263"/>
    <lineage>
        <taxon>Bacteria</taxon>
        <taxon>Pseudomonadati</taxon>
        <taxon>Pseudomonadota</taxon>
        <taxon>Betaproteobacteria</taxon>
        <taxon>Nitrosomonadales</taxon>
        <taxon>Sterolibacteriaceae</taxon>
        <taxon>Candidatus Methylophosphatis</taxon>
    </lineage>
</organism>
<reference evidence="6" key="1">
    <citation type="submission" date="2020-10" db="EMBL/GenBank/DDBJ databases">
        <title>Connecting structure to function with the recovery of over 1000 high-quality activated sludge metagenome-assembled genomes encoding full-length rRNA genes using long-read sequencing.</title>
        <authorList>
            <person name="Singleton C.M."/>
            <person name="Petriglieri F."/>
            <person name="Kristensen J.M."/>
            <person name="Kirkegaard R.H."/>
            <person name="Michaelsen T.Y."/>
            <person name="Andersen M.H."/>
            <person name="Karst S.M."/>
            <person name="Dueholm M.S."/>
            <person name="Nielsen P.H."/>
            <person name="Albertsen M."/>
        </authorList>
    </citation>
    <scope>NUCLEOTIDE SEQUENCE</scope>
    <source>
        <strain evidence="6">Bjer_18-Q3-R1-45_BAT3C.347</strain>
    </source>
</reference>
<dbReference type="CDD" id="cd17808">
    <property type="entry name" value="HipA_Ec_like"/>
    <property type="match status" value="1"/>
</dbReference>
<evidence type="ECO:0000313" key="6">
    <source>
        <dbReference type="EMBL" id="MBK6972358.1"/>
    </source>
</evidence>
<dbReference type="InterPro" id="IPR017508">
    <property type="entry name" value="HipA_N1"/>
</dbReference>
<proteinExistence type="inferred from homology"/>
<dbReference type="GO" id="GO:0004674">
    <property type="term" value="F:protein serine/threonine kinase activity"/>
    <property type="evidence" value="ECO:0007669"/>
    <property type="project" value="TreeGrafter"/>
</dbReference>
<feature type="domain" description="HipA N-terminal subdomain 1" evidence="5">
    <location>
        <begin position="12"/>
        <end position="112"/>
    </location>
</feature>
<accession>A0A9D7DWX5</accession>
<gene>
    <name evidence="6" type="ORF">IPH26_05170</name>
</gene>
<feature type="domain" description="HipA-like C-terminal" evidence="4">
    <location>
        <begin position="158"/>
        <end position="405"/>
    </location>
</feature>
<evidence type="ECO:0000259" key="4">
    <source>
        <dbReference type="Pfam" id="PF07804"/>
    </source>
</evidence>
<dbReference type="PANTHER" id="PTHR37419">
    <property type="entry name" value="SERINE/THREONINE-PROTEIN KINASE TOXIN HIPA"/>
    <property type="match status" value="1"/>
</dbReference>
<evidence type="ECO:0000313" key="7">
    <source>
        <dbReference type="Proteomes" id="UP000807785"/>
    </source>
</evidence>
<evidence type="ECO:0000256" key="2">
    <source>
        <dbReference type="ARBA" id="ARBA00022679"/>
    </source>
</evidence>
<keyword evidence="3" id="KW-0418">Kinase</keyword>
<dbReference type="InterPro" id="IPR052028">
    <property type="entry name" value="HipA_Ser/Thr_kinase"/>
</dbReference>
<name>A0A9D7DWX5_9PROT</name>
<dbReference type="PANTHER" id="PTHR37419:SF1">
    <property type="entry name" value="SERINE_THREONINE-PROTEIN KINASE TOXIN HIPA"/>
    <property type="match status" value="1"/>
</dbReference>
<dbReference type="GO" id="GO:0005829">
    <property type="term" value="C:cytosol"/>
    <property type="evidence" value="ECO:0007669"/>
    <property type="project" value="TreeGrafter"/>
</dbReference>
<evidence type="ECO:0000259" key="5">
    <source>
        <dbReference type="Pfam" id="PF13657"/>
    </source>
</evidence>
<keyword evidence="2" id="KW-0808">Transferase</keyword>
<dbReference type="Pfam" id="PF07804">
    <property type="entry name" value="HipA_C"/>
    <property type="match status" value="1"/>
</dbReference>
<dbReference type="Pfam" id="PF13657">
    <property type="entry name" value="Couple_hipA"/>
    <property type="match status" value="1"/>
</dbReference>
<evidence type="ECO:0000256" key="1">
    <source>
        <dbReference type="ARBA" id="ARBA00010164"/>
    </source>
</evidence>
<protein>
    <submittedName>
        <fullName evidence="6">Type II toxin-antitoxin system HipA family toxin</fullName>
    </submittedName>
</protein>
<dbReference type="NCBIfam" id="TIGR03071">
    <property type="entry name" value="couple_hipA"/>
    <property type="match status" value="1"/>
</dbReference>